<dbReference type="EMBL" id="CM007898">
    <property type="protein sequence ID" value="OTG15754.1"/>
    <property type="molecule type" value="Genomic_DNA"/>
</dbReference>
<evidence type="ECO:0000313" key="1">
    <source>
        <dbReference type="EMBL" id="OTG15754.1"/>
    </source>
</evidence>
<protein>
    <submittedName>
        <fullName evidence="1">Uncharacterized protein</fullName>
    </submittedName>
</protein>
<sequence>MLYIILTLPNKLHAFSIPPPPTHPTPPPPHSSSLTFLDFPTFLNLFFLNNHLGRRDGCDLCTWPNNLLH</sequence>
<gene>
    <name evidence="1" type="ORF">HannXRQ_Chr09g0263901</name>
</gene>
<keyword evidence="2" id="KW-1185">Reference proteome</keyword>
<organism evidence="1 2">
    <name type="scientific">Helianthus annuus</name>
    <name type="common">Common sunflower</name>
    <dbReference type="NCBI Taxonomy" id="4232"/>
    <lineage>
        <taxon>Eukaryota</taxon>
        <taxon>Viridiplantae</taxon>
        <taxon>Streptophyta</taxon>
        <taxon>Embryophyta</taxon>
        <taxon>Tracheophyta</taxon>
        <taxon>Spermatophyta</taxon>
        <taxon>Magnoliopsida</taxon>
        <taxon>eudicotyledons</taxon>
        <taxon>Gunneridae</taxon>
        <taxon>Pentapetalae</taxon>
        <taxon>asterids</taxon>
        <taxon>campanulids</taxon>
        <taxon>Asterales</taxon>
        <taxon>Asteraceae</taxon>
        <taxon>Asteroideae</taxon>
        <taxon>Heliantheae alliance</taxon>
        <taxon>Heliantheae</taxon>
        <taxon>Helianthus</taxon>
    </lineage>
</organism>
<dbReference type="AlphaFoldDB" id="A0A251TXX0"/>
<reference evidence="2" key="1">
    <citation type="journal article" date="2017" name="Nature">
        <title>The sunflower genome provides insights into oil metabolism, flowering and Asterid evolution.</title>
        <authorList>
            <person name="Badouin H."/>
            <person name="Gouzy J."/>
            <person name="Grassa C.J."/>
            <person name="Murat F."/>
            <person name="Staton S.E."/>
            <person name="Cottret L."/>
            <person name="Lelandais-Briere C."/>
            <person name="Owens G.L."/>
            <person name="Carrere S."/>
            <person name="Mayjonade B."/>
            <person name="Legrand L."/>
            <person name="Gill N."/>
            <person name="Kane N.C."/>
            <person name="Bowers J.E."/>
            <person name="Hubner S."/>
            <person name="Bellec A."/>
            <person name="Berard A."/>
            <person name="Berges H."/>
            <person name="Blanchet N."/>
            <person name="Boniface M.C."/>
            <person name="Brunel D."/>
            <person name="Catrice O."/>
            <person name="Chaidir N."/>
            <person name="Claudel C."/>
            <person name="Donnadieu C."/>
            <person name="Faraut T."/>
            <person name="Fievet G."/>
            <person name="Helmstetter N."/>
            <person name="King M."/>
            <person name="Knapp S.J."/>
            <person name="Lai Z."/>
            <person name="Le Paslier M.C."/>
            <person name="Lippi Y."/>
            <person name="Lorenzon L."/>
            <person name="Mandel J.R."/>
            <person name="Marage G."/>
            <person name="Marchand G."/>
            <person name="Marquand E."/>
            <person name="Bret-Mestries E."/>
            <person name="Morien E."/>
            <person name="Nambeesan S."/>
            <person name="Nguyen T."/>
            <person name="Pegot-Espagnet P."/>
            <person name="Pouilly N."/>
            <person name="Raftis F."/>
            <person name="Sallet E."/>
            <person name="Schiex T."/>
            <person name="Thomas J."/>
            <person name="Vandecasteele C."/>
            <person name="Vares D."/>
            <person name="Vear F."/>
            <person name="Vautrin S."/>
            <person name="Crespi M."/>
            <person name="Mangin B."/>
            <person name="Burke J.M."/>
            <person name="Salse J."/>
            <person name="Munos S."/>
            <person name="Vincourt P."/>
            <person name="Rieseberg L.H."/>
            <person name="Langlade N.B."/>
        </authorList>
    </citation>
    <scope>NUCLEOTIDE SEQUENCE [LARGE SCALE GENOMIC DNA]</scope>
    <source>
        <strain evidence="2">cv. SF193</strain>
    </source>
</reference>
<dbReference type="Proteomes" id="UP000215914">
    <property type="component" value="Chromosome 9"/>
</dbReference>
<proteinExistence type="predicted"/>
<evidence type="ECO:0000313" key="2">
    <source>
        <dbReference type="Proteomes" id="UP000215914"/>
    </source>
</evidence>
<name>A0A251TXX0_HELAN</name>
<dbReference type="InParanoid" id="A0A251TXX0"/>
<accession>A0A251TXX0</accession>